<accession>A0A1X9SNS3</accession>
<protein>
    <submittedName>
        <fullName evidence="1">Uncharacterized protein</fullName>
    </submittedName>
</protein>
<gene>
    <name evidence="1" type="ORF">CLAN_1163</name>
</gene>
<reference evidence="2" key="1">
    <citation type="journal article" date="2017" name="Genome Biol. Evol.">
        <title>Comparative Genomic Analysis Identifies a Campylobacter Clade Deficient in Selenium Metabolism.</title>
        <authorList>
            <person name="Miller W.G."/>
            <person name="Yee E."/>
            <person name="Lopes B.S."/>
            <person name="Chapman M.H."/>
            <person name="Huynh S."/>
            <person name="Bono J.L."/>
            <person name="Parker C.T."/>
            <person name="Strachan N.J.C."/>
            <person name="Forbes K.J."/>
        </authorList>
    </citation>
    <scope>NUCLEOTIDE SEQUENCE [LARGE SCALE GENOMIC DNA]</scope>
    <source>
        <strain evidence="2">NCTC 13004</strain>
    </source>
</reference>
<dbReference type="Proteomes" id="UP000202031">
    <property type="component" value="Chromosome"/>
</dbReference>
<name>A0A1X9SNS3_9BACT</name>
<dbReference type="AlphaFoldDB" id="A0A1X9SNS3"/>
<dbReference type="EMBL" id="CP015578">
    <property type="protein sequence ID" value="ARQ97889.1"/>
    <property type="molecule type" value="Genomic_DNA"/>
</dbReference>
<organism evidence="1 2">
    <name type="scientific">Campylobacter lanienae NCTC 13004</name>
    <dbReference type="NCBI Taxonomy" id="1031753"/>
    <lineage>
        <taxon>Bacteria</taxon>
        <taxon>Pseudomonadati</taxon>
        <taxon>Campylobacterota</taxon>
        <taxon>Epsilonproteobacteria</taxon>
        <taxon>Campylobacterales</taxon>
        <taxon>Campylobacteraceae</taxon>
        <taxon>Campylobacter</taxon>
    </lineage>
</organism>
<evidence type="ECO:0000313" key="1">
    <source>
        <dbReference type="EMBL" id="ARQ97889.1"/>
    </source>
</evidence>
<sequence>MELDERTLPLYLQKDIKEFVNYKNSDINPKLRLDIYWGELYGSINSAQHSYEITKEVADYLRDKYLGI</sequence>
<proteinExistence type="predicted"/>
<dbReference type="RefSeq" id="WP_086235095.1">
    <property type="nucleotide sequence ID" value="NZ_CP015578.1"/>
</dbReference>
<dbReference type="GeneID" id="46921632"/>
<evidence type="ECO:0000313" key="2">
    <source>
        <dbReference type="Proteomes" id="UP000202031"/>
    </source>
</evidence>
<reference evidence="2" key="2">
    <citation type="journal article" date="2017" name="Genome Biol. Evol.">
        <title>Comparative genomic analysis identifies a Campylobacter clade deficient in selenium metabolism.</title>
        <authorList>
            <person name="Miller W.G."/>
            <person name="Yee E."/>
            <person name="Lopes B.S."/>
            <person name="Chapman M.H."/>
            <person name="Huynh S."/>
            <person name="Bono J.L."/>
            <person name="Parker C.T."/>
            <person name="Strachan N.J.C."/>
            <person name="Forbes K.J."/>
        </authorList>
    </citation>
    <scope>NUCLEOTIDE SEQUENCE [LARGE SCALE GENOMIC DNA]</scope>
    <source>
        <strain evidence="2">NCTC 13004</strain>
    </source>
</reference>
<dbReference type="KEGG" id="clx:CLAN_1163"/>